<dbReference type="EMBL" id="JABAEW010000021">
    <property type="protein sequence ID" value="NMD87278.1"/>
    <property type="molecule type" value="Genomic_DNA"/>
</dbReference>
<dbReference type="SUPFAM" id="SSF51445">
    <property type="entry name" value="(Trans)glycosidases"/>
    <property type="match status" value="1"/>
</dbReference>
<evidence type="ECO:0000313" key="2">
    <source>
        <dbReference type="Proteomes" id="UP000576225"/>
    </source>
</evidence>
<reference evidence="1 2" key="1">
    <citation type="submission" date="2020-04" db="EMBL/GenBank/DDBJ databases">
        <authorList>
            <person name="Hitch T.C.A."/>
            <person name="Wylensek D."/>
            <person name="Clavel T."/>
        </authorList>
    </citation>
    <scope>NUCLEOTIDE SEQUENCE [LARGE SCALE GENOMIC DNA]</scope>
    <source>
        <strain evidence="1 2">COR2-253-APC-1A</strain>
    </source>
</reference>
<sequence>MNQFCFLLTWAFVFSSAALEWSGYRLERQADPAGINLKGPAKALIQFYSSTKQTDTLRAELRNEYLEVEVTAMQPQEEVKVRFYLFHNRELADRKMTLKLTASSPTAENCAILLEGQVDPRKSARGDVRTHFWKKRTVPLSIERTLLTLDAELPEGLIGLSARLDITRPGVYRIYDITLDETKPETSGLEPGRNYLANGGAERGWYGTAGWNFDYVKMHDSGKIELWRNKKYDRLIEAALDGREKFAGQYSFRIFAPKNSTGSFMFQPVPFEVGRSAYLSAWMKADRKCRVTYGLFLANGIAYEKYAEVGTEWKKYEFPIPEWGKAAPGAWFYGDPAHGYSSPVPYSMPNFMVPEGATVWLDNVFYSVGIDSGEFRQERAVTASAKLDRDSGLYRPGETIRSTLRVRNTAETPQTATIRRVMRNFLGEDLPGTVHSEKITLAPHESRELGAELRPTPELRGALNLVYDVEGETTGVYFGILDRPAAPAPRLGLNLWELNGDRAVEWLKEFRVGTVRTWGGFRDWRYHGLRYAEILHKAGIRNLYVVAPPASLRGMPLKADTLLPKDYAEWFRELAGHIDRHRGQIAIYEFLNEFNIWRGRSKNPDPAVYDEPTPDVYAKAVTAFRELLKQHDPKALVAGPATCGTDVPFTLNLLRLGAGKSLDLITEHSYRQQPECPDYEEDLKSLMEGAGAYGNFRFAQTEAGMIKLPQLPDNLIERYGRAKAAWDVRNMLIGWANGVDHYSHFMFSFATRGCDWGVTLLGNGDNGYVPRPSVALFAYRAAADLIGNGRCVERLRLGTNYRCYLFDRGNARVAALWKWNGAPDKMVPASSLRFAAVYDLMGTRLAPDRLVLREFPCYIVTQASVEELKRGILDSHREENSEPLAAELIPVGPEEFAVQLENRSSRFLDGFIQVGEEKRSFRNLPPEEKTRLAFRTAEPISLHEQEVIVEIVLPKEKWARKSALPLLGLFVPSAVSPITADGNLADWPDAALPIPLKLKGKDKGWGQDEEAVRAEARLAWDDDFLYLALTAHKPELFPAENAGALWRGDGIQVAFDTIRNASAEQRGYQDDDFEYDIALFGGKPTVYRARGSAATYDSLGKPTGITEEVRCGIRMLPDRVIYELAFPKSAVSPFRLEEGASMRFNVLLNIANSGGRAGYLQLTPGIGEFPKWPAKFIDLVLLPQQPK</sequence>
<protein>
    <recommendedName>
        <fullName evidence="3">Carbohydrate binding protein with CBM9 domain</fullName>
    </recommendedName>
</protein>
<organism evidence="1 2">
    <name type="scientific">Victivallis vadensis</name>
    <dbReference type="NCBI Taxonomy" id="172901"/>
    <lineage>
        <taxon>Bacteria</taxon>
        <taxon>Pseudomonadati</taxon>
        <taxon>Lentisphaerota</taxon>
        <taxon>Lentisphaeria</taxon>
        <taxon>Victivallales</taxon>
        <taxon>Victivallaceae</taxon>
        <taxon>Victivallis</taxon>
    </lineage>
</organism>
<dbReference type="RefSeq" id="WP_168962748.1">
    <property type="nucleotide sequence ID" value="NZ_JABAEW010000021.1"/>
</dbReference>
<dbReference type="InterPro" id="IPR017853">
    <property type="entry name" value="GH"/>
</dbReference>
<dbReference type="Gene3D" id="2.60.120.260">
    <property type="entry name" value="Galactose-binding domain-like"/>
    <property type="match status" value="1"/>
</dbReference>
<dbReference type="AlphaFoldDB" id="A0A848AVQ7"/>
<dbReference type="Gene3D" id="2.60.40.1190">
    <property type="match status" value="1"/>
</dbReference>
<dbReference type="Proteomes" id="UP000576225">
    <property type="component" value="Unassembled WGS sequence"/>
</dbReference>
<accession>A0A848AVQ7</accession>
<evidence type="ECO:0000313" key="1">
    <source>
        <dbReference type="EMBL" id="NMD87278.1"/>
    </source>
</evidence>
<proteinExistence type="predicted"/>
<gene>
    <name evidence="1" type="ORF">HF882_11850</name>
</gene>
<dbReference type="Gene3D" id="3.20.20.80">
    <property type="entry name" value="Glycosidases"/>
    <property type="match status" value="1"/>
</dbReference>
<name>A0A848AVQ7_9BACT</name>
<comment type="caution">
    <text evidence="1">The sequence shown here is derived from an EMBL/GenBank/DDBJ whole genome shotgun (WGS) entry which is preliminary data.</text>
</comment>
<evidence type="ECO:0008006" key="3">
    <source>
        <dbReference type="Google" id="ProtNLM"/>
    </source>
</evidence>
<dbReference type="SUPFAM" id="SSF49344">
    <property type="entry name" value="CBD9-like"/>
    <property type="match status" value="1"/>
</dbReference>